<dbReference type="Proteomes" id="UP001412067">
    <property type="component" value="Unassembled WGS sequence"/>
</dbReference>
<organism evidence="2 3">
    <name type="scientific">Platanthera guangdongensis</name>
    <dbReference type="NCBI Taxonomy" id="2320717"/>
    <lineage>
        <taxon>Eukaryota</taxon>
        <taxon>Viridiplantae</taxon>
        <taxon>Streptophyta</taxon>
        <taxon>Embryophyta</taxon>
        <taxon>Tracheophyta</taxon>
        <taxon>Spermatophyta</taxon>
        <taxon>Magnoliopsida</taxon>
        <taxon>Liliopsida</taxon>
        <taxon>Asparagales</taxon>
        <taxon>Orchidaceae</taxon>
        <taxon>Orchidoideae</taxon>
        <taxon>Orchideae</taxon>
        <taxon>Orchidinae</taxon>
        <taxon>Platanthera</taxon>
    </lineage>
</organism>
<gene>
    <name evidence="2" type="ORF">KSP40_PGU019660</name>
</gene>
<comment type="caution">
    <text evidence="2">The sequence shown here is derived from an EMBL/GenBank/DDBJ whole genome shotgun (WGS) entry which is preliminary data.</text>
</comment>
<feature type="compositionally biased region" description="Basic residues" evidence="1">
    <location>
        <begin position="66"/>
        <end position="75"/>
    </location>
</feature>
<name>A0ABR2MKT6_9ASPA</name>
<proteinExistence type="predicted"/>
<dbReference type="EMBL" id="JBBWWR010000007">
    <property type="protein sequence ID" value="KAK8964130.1"/>
    <property type="molecule type" value="Genomic_DNA"/>
</dbReference>
<evidence type="ECO:0000313" key="2">
    <source>
        <dbReference type="EMBL" id="KAK8964130.1"/>
    </source>
</evidence>
<feature type="compositionally biased region" description="Basic and acidic residues" evidence="1">
    <location>
        <begin position="56"/>
        <end position="65"/>
    </location>
</feature>
<accession>A0ABR2MKT6</accession>
<evidence type="ECO:0000313" key="3">
    <source>
        <dbReference type="Proteomes" id="UP001412067"/>
    </source>
</evidence>
<keyword evidence="3" id="KW-1185">Reference proteome</keyword>
<feature type="region of interest" description="Disordered" evidence="1">
    <location>
        <begin position="56"/>
        <end position="75"/>
    </location>
</feature>
<protein>
    <submittedName>
        <fullName evidence="2">Uncharacterized protein</fullName>
    </submittedName>
</protein>
<evidence type="ECO:0000256" key="1">
    <source>
        <dbReference type="SAM" id="MobiDB-lite"/>
    </source>
</evidence>
<reference evidence="2 3" key="1">
    <citation type="journal article" date="2022" name="Nat. Plants">
        <title>Genomes of leafy and leafless Platanthera orchids illuminate the evolution of mycoheterotrophy.</title>
        <authorList>
            <person name="Li M.H."/>
            <person name="Liu K.W."/>
            <person name="Li Z."/>
            <person name="Lu H.C."/>
            <person name="Ye Q.L."/>
            <person name="Zhang D."/>
            <person name="Wang J.Y."/>
            <person name="Li Y.F."/>
            <person name="Zhong Z.M."/>
            <person name="Liu X."/>
            <person name="Yu X."/>
            <person name="Liu D.K."/>
            <person name="Tu X.D."/>
            <person name="Liu B."/>
            <person name="Hao Y."/>
            <person name="Liao X.Y."/>
            <person name="Jiang Y.T."/>
            <person name="Sun W.H."/>
            <person name="Chen J."/>
            <person name="Chen Y.Q."/>
            <person name="Ai Y."/>
            <person name="Zhai J.W."/>
            <person name="Wu S.S."/>
            <person name="Zhou Z."/>
            <person name="Hsiao Y.Y."/>
            <person name="Wu W.L."/>
            <person name="Chen Y.Y."/>
            <person name="Lin Y.F."/>
            <person name="Hsu J.L."/>
            <person name="Li C.Y."/>
            <person name="Wang Z.W."/>
            <person name="Zhao X."/>
            <person name="Zhong W.Y."/>
            <person name="Ma X.K."/>
            <person name="Ma L."/>
            <person name="Huang J."/>
            <person name="Chen G.Z."/>
            <person name="Huang M.Z."/>
            <person name="Huang L."/>
            <person name="Peng D.H."/>
            <person name="Luo Y.B."/>
            <person name="Zou S.Q."/>
            <person name="Chen S.P."/>
            <person name="Lan S."/>
            <person name="Tsai W.C."/>
            <person name="Van de Peer Y."/>
            <person name="Liu Z.J."/>
        </authorList>
    </citation>
    <scope>NUCLEOTIDE SEQUENCE [LARGE SCALE GENOMIC DNA]</scope>
    <source>
        <strain evidence="2">Lor288</strain>
    </source>
</reference>
<sequence length="75" mass="8341">MVVEGAIVDSGFVDSGGALFHQDYYEARDFFPSSKRDKPVIIATVSSRYVWSQEKRTADEIDGGKPNRKRIGSCV</sequence>